<dbReference type="SUPFAM" id="SSF52335">
    <property type="entry name" value="Methylglyoxal synthase-like"/>
    <property type="match status" value="1"/>
</dbReference>
<feature type="binding site" evidence="19">
    <location>
        <position position="285"/>
    </location>
    <ligand>
        <name>Mg(2+)</name>
        <dbReference type="ChEBI" id="CHEBI:18420"/>
        <label>1</label>
    </ligand>
</feature>
<dbReference type="UniPathway" id="UPA00068">
    <property type="reaction ID" value="UER00171"/>
</dbReference>
<dbReference type="HAMAP" id="MF_01210_A">
    <property type="entry name" value="CPSase_L_chain_A"/>
    <property type="match status" value="1"/>
</dbReference>
<dbReference type="PANTHER" id="PTHR11405">
    <property type="entry name" value="CARBAMOYLTRANSFERASE FAMILY MEMBER"/>
    <property type="match status" value="1"/>
</dbReference>
<dbReference type="InterPro" id="IPR011607">
    <property type="entry name" value="MGS-like_dom"/>
</dbReference>
<dbReference type="GO" id="GO:0005524">
    <property type="term" value="F:ATP binding"/>
    <property type="evidence" value="ECO:0007669"/>
    <property type="project" value="UniProtKB-UniRule"/>
</dbReference>
<dbReference type="GO" id="GO:0044205">
    <property type="term" value="P:'de novo' UMP biosynthetic process"/>
    <property type="evidence" value="ECO:0007669"/>
    <property type="project" value="UniProtKB-UniRule"/>
</dbReference>
<dbReference type="Pfam" id="PF25596">
    <property type="entry name" value="CPSase_L_D1"/>
    <property type="match status" value="2"/>
</dbReference>
<dbReference type="EC" id="6.3.5.5" evidence="19"/>
<comment type="catalytic activity">
    <reaction evidence="16 19">
        <text>hydrogencarbonate + L-glutamine + 2 ATP + H2O = carbamoyl phosphate + L-glutamate + 2 ADP + phosphate + 2 H(+)</text>
        <dbReference type="Rhea" id="RHEA:18633"/>
        <dbReference type="ChEBI" id="CHEBI:15377"/>
        <dbReference type="ChEBI" id="CHEBI:15378"/>
        <dbReference type="ChEBI" id="CHEBI:17544"/>
        <dbReference type="ChEBI" id="CHEBI:29985"/>
        <dbReference type="ChEBI" id="CHEBI:30616"/>
        <dbReference type="ChEBI" id="CHEBI:43474"/>
        <dbReference type="ChEBI" id="CHEBI:58228"/>
        <dbReference type="ChEBI" id="CHEBI:58359"/>
        <dbReference type="ChEBI" id="CHEBI:456216"/>
        <dbReference type="EC" id="6.3.5.5"/>
    </reaction>
</comment>
<dbReference type="FunFam" id="3.30.470.20:FF:000007">
    <property type="entry name" value="Carbamoyl-phosphate synthase large chain"/>
    <property type="match status" value="1"/>
</dbReference>
<feature type="domain" description="ATP-grasp" evidence="20">
    <location>
        <begin position="133"/>
        <end position="328"/>
    </location>
</feature>
<comment type="pathway">
    <text evidence="2 19">Pyrimidine metabolism; UMP biosynthesis via de novo pathway; (S)-dihydroorotate from bicarbonate: step 1/3.</text>
</comment>
<dbReference type="HAMAP" id="MF_01210_B">
    <property type="entry name" value="CPSase_L_chain_B"/>
    <property type="match status" value="1"/>
</dbReference>
<evidence type="ECO:0000256" key="8">
    <source>
        <dbReference type="ARBA" id="ARBA00022723"/>
    </source>
</evidence>
<dbReference type="Pfam" id="PF02787">
    <property type="entry name" value="CPSase_L_D3"/>
    <property type="match status" value="1"/>
</dbReference>
<feature type="binding site" evidence="19">
    <location>
        <position position="835"/>
    </location>
    <ligand>
        <name>Mg(2+)</name>
        <dbReference type="ChEBI" id="CHEBI:18420"/>
        <label>4</label>
    </ligand>
</feature>
<feature type="binding site" evidence="19">
    <location>
        <position position="835"/>
    </location>
    <ligand>
        <name>Mn(2+)</name>
        <dbReference type="ChEBI" id="CHEBI:29035"/>
        <label>4</label>
    </ligand>
</feature>
<evidence type="ECO:0000256" key="4">
    <source>
        <dbReference type="ARBA" id="ARBA00009799"/>
    </source>
</evidence>
<evidence type="ECO:0000256" key="11">
    <source>
        <dbReference type="ARBA" id="ARBA00022840"/>
    </source>
</evidence>
<feature type="binding site" evidence="19">
    <location>
        <position position="780"/>
    </location>
    <ligand>
        <name>ATP</name>
        <dbReference type="ChEBI" id="CHEBI:30616"/>
        <label>2</label>
    </ligand>
</feature>
<dbReference type="NCBIfam" id="NF009455">
    <property type="entry name" value="PRK12815.1"/>
    <property type="match status" value="1"/>
</dbReference>
<dbReference type="PROSITE" id="PS51257">
    <property type="entry name" value="PROKAR_LIPOPROTEIN"/>
    <property type="match status" value="1"/>
</dbReference>
<dbReference type="PANTHER" id="PTHR11405:SF53">
    <property type="entry name" value="CARBAMOYL-PHOSPHATE SYNTHASE [AMMONIA], MITOCHONDRIAL"/>
    <property type="match status" value="1"/>
</dbReference>
<feature type="binding site" evidence="19">
    <location>
        <position position="835"/>
    </location>
    <ligand>
        <name>ATP</name>
        <dbReference type="ChEBI" id="CHEBI:30616"/>
        <label>2</label>
    </ligand>
</feature>
<evidence type="ECO:0000256" key="13">
    <source>
        <dbReference type="ARBA" id="ARBA00022975"/>
    </source>
</evidence>
<dbReference type="FunFam" id="3.30.1490.20:FF:000001">
    <property type="entry name" value="Carbamoyl-phosphate synthase large chain"/>
    <property type="match status" value="1"/>
</dbReference>
<dbReference type="SUPFAM" id="SSF52440">
    <property type="entry name" value="PreATP-grasp domain"/>
    <property type="match status" value="2"/>
</dbReference>
<evidence type="ECO:0000313" key="23">
    <source>
        <dbReference type="Proteomes" id="UP000192920"/>
    </source>
</evidence>
<feature type="binding site" evidence="19">
    <location>
        <position position="709"/>
    </location>
    <ligand>
        <name>ATP</name>
        <dbReference type="ChEBI" id="CHEBI:30616"/>
        <label>2</label>
    </ligand>
</feature>
<gene>
    <name evidence="19" type="primary">carB</name>
    <name evidence="22" type="ORF">SAMN02745746_02859</name>
</gene>
<feature type="binding site" evidence="19">
    <location>
        <position position="299"/>
    </location>
    <ligand>
        <name>Mg(2+)</name>
        <dbReference type="ChEBI" id="CHEBI:18420"/>
        <label>2</label>
    </ligand>
</feature>
<organism evidence="22 23">
    <name type="scientific">Pseudogulbenkiania subflava DSM 22618</name>
    <dbReference type="NCBI Taxonomy" id="1123014"/>
    <lineage>
        <taxon>Bacteria</taxon>
        <taxon>Pseudomonadati</taxon>
        <taxon>Pseudomonadota</taxon>
        <taxon>Betaproteobacteria</taxon>
        <taxon>Neisseriales</taxon>
        <taxon>Chromobacteriaceae</taxon>
        <taxon>Pseudogulbenkiania</taxon>
    </lineage>
</organism>
<name>A0A1Y6C575_9NEIS</name>
<dbReference type="UniPathway" id="UPA00070">
    <property type="reaction ID" value="UER00115"/>
</dbReference>
<reference evidence="23" key="1">
    <citation type="submission" date="2017-04" db="EMBL/GenBank/DDBJ databases">
        <authorList>
            <person name="Varghese N."/>
            <person name="Submissions S."/>
        </authorList>
    </citation>
    <scope>NUCLEOTIDE SEQUENCE [LARGE SCALE GENOMIC DNA]</scope>
    <source>
        <strain evidence="23">DSM 22618</strain>
    </source>
</reference>
<feature type="binding site" evidence="19">
    <location>
        <position position="823"/>
    </location>
    <ligand>
        <name>Mg(2+)</name>
        <dbReference type="ChEBI" id="CHEBI:18420"/>
        <label>3</label>
    </ligand>
</feature>
<evidence type="ECO:0000256" key="7">
    <source>
        <dbReference type="ARBA" id="ARBA00022605"/>
    </source>
</evidence>
<keyword evidence="9 19" id="KW-0677">Repeat</keyword>
<dbReference type="PROSITE" id="PS00867">
    <property type="entry name" value="CPSASE_2"/>
    <property type="match status" value="2"/>
</dbReference>
<dbReference type="FunFam" id="1.10.1030.10:FF:000002">
    <property type="entry name" value="Carbamoyl-phosphate synthase large chain"/>
    <property type="match status" value="1"/>
</dbReference>
<comment type="domain">
    <text evidence="19">The large subunit is composed of 2 ATP-grasp domains that are involved in binding the 2 ATP molecules needed for carbamoyl phosphate synthesis. The N-terminal ATP-grasp domain (referred to as the carboxyphosphate synthetic component) catalyzes the ATP-dependent phosphorylation of hydrogencarbonate to carboxyphosphate and the subsequent nucleophilic attack by ammonia to form a carbamate intermediate. The C-terminal ATP-grasp domain (referred to as the carbamoyl phosphate synthetic component) then catalyzes the phosphorylation of carbamate with the second ATP to form the end product carbamoyl phosphate. The reactive and unstable enzyme intermediates are sequentially channeled from one active site to the next through the interior of the protein over a distance of at least 96 A.</text>
</comment>
<evidence type="ECO:0000256" key="9">
    <source>
        <dbReference type="ARBA" id="ARBA00022737"/>
    </source>
</evidence>
<evidence type="ECO:0000256" key="10">
    <source>
        <dbReference type="ARBA" id="ARBA00022741"/>
    </source>
</evidence>
<dbReference type="GO" id="GO:0004087">
    <property type="term" value="F:carbamoyl-phosphate synthase (ammonia) activity"/>
    <property type="evidence" value="ECO:0007669"/>
    <property type="project" value="UniProtKB-EC"/>
</dbReference>
<feature type="binding site" evidence="19">
    <location>
        <position position="837"/>
    </location>
    <ligand>
        <name>Mg(2+)</name>
        <dbReference type="ChEBI" id="CHEBI:18420"/>
        <label>4</label>
    </ligand>
</feature>
<keyword evidence="14" id="KW-0464">Manganese</keyword>
<feature type="binding site" evidence="19">
    <location>
        <position position="750"/>
    </location>
    <ligand>
        <name>ATP</name>
        <dbReference type="ChEBI" id="CHEBI:30616"/>
        <label>2</label>
    </ligand>
</feature>
<feature type="binding site" evidence="19">
    <location>
        <position position="781"/>
    </location>
    <ligand>
        <name>ATP</name>
        <dbReference type="ChEBI" id="CHEBI:30616"/>
        <label>2</label>
    </ligand>
</feature>
<comment type="caution">
    <text evidence="19">Lacks conserved residue(s) required for the propagation of feature annotation.</text>
</comment>
<dbReference type="Pfam" id="PF02142">
    <property type="entry name" value="MGS"/>
    <property type="match status" value="1"/>
</dbReference>
<feature type="binding site" evidence="19">
    <location>
        <position position="175"/>
    </location>
    <ligand>
        <name>ATP</name>
        <dbReference type="ChEBI" id="CHEBI:30616"/>
        <label>1</label>
    </ligand>
</feature>
<evidence type="ECO:0000259" key="20">
    <source>
        <dbReference type="PROSITE" id="PS50975"/>
    </source>
</evidence>
<dbReference type="GO" id="GO:0006541">
    <property type="term" value="P:glutamine metabolic process"/>
    <property type="evidence" value="ECO:0007669"/>
    <property type="project" value="TreeGrafter"/>
</dbReference>
<keyword evidence="11 19" id="KW-0067">ATP-binding</keyword>
<dbReference type="Gene3D" id="3.30.470.20">
    <property type="entry name" value="ATP-grasp fold, B domain"/>
    <property type="match status" value="2"/>
</dbReference>
<feature type="binding site" evidence="19">
    <location>
        <position position="215"/>
    </location>
    <ligand>
        <name>ATP</name>
        <dbReference type="ChEBI" id="CHEBI:30616"/>
        <label>1</label>
    </ligand>
</feature>
<evidence type="ECO:0000256" key="3">
    <source>
        <dbReference type="ARBA" id="ARBA00005077"/>
    </source>
</evidence>
<dbReference type="CDD" id="cd01424">
    <property type="entry name" value="MGS_CPS_II"/>
    <property type="match status" value="1"/>
</dbReference>
<dbReference type="SMART" id="SM01096">
    <property type="entry name" value="CPSase_L_D3"/>
    <property type="match status" value="1"/>
</dbReference>
<dbReference type="Gene3D" id="3.40.50.1380">
    <property type="entry name" value="Methylglyoxal synthase-like domain"/>
    <property type="match status" value="1"/>
</dbReference>
<feature type="binding site" evidence="19">
    <location>
        <position position="755"/>
    </location>
    <ligand>
        <name>ATP</name>
        <dbReference type="ChEBI" id="CHEBI:30616"/>
        <label>2</label>
    </ligand>
</feature>
<feature type="binding site" evidence="19">
    <location>
        <position position="823"/>
    </location>
    <ligand>
        <name>Mn(2+)</name>
        <dbReference type="ChEBI" id="CHEBI:29035"/>
        <label>3</label>
    </ligand>
</feature>
<feature type="binding site" evidence="19">
    <location>
        <position position="299"/>
    </location>
    <ligand>
        <name>Mg(2+)</name>
        <dbReference type="ChEBI" id="CHEBI:18420"/>
        <label>1</label>
    </ligand>
</feature>
<feature type="region of interest" description="Carboxyphosphate synthetic domain" evidence="19">
    <location>
        <begin position="1"/>
        <end position="403"/>
    </location>
</feature>
<dbReference type="Pfam" id="PF02786">
    <property type="entry name" value="CPSase_L_D2"/>
    <property type="match status" value="2"/>
</dbReference>
<feature type="binding site" evidence="19">
    <location>
        <position position="176"/>
    </location>
    <ligand>
        <name>ATP</name>
        <dbReference type="ChEBI" id="CHEBI:30616"/>
        <label>1</label>
    </ligand>
</feature>
<evidence type="ECO:0000256" key="19">
    <source>
        <dbReference type="HAMAP-Rule" id="MF_01210"/>
    </source>
</evidence>
<dbReference type="InterPro" id="IPR058047">
    <property type="entry name" value="CPSase_preATP-grasp"/>
</dbReference>
<evidence type="ECO:0000256" key="16">
    <source>
        <dbReference type="ARBA" id="ARBA00048816"/>
    </source>
</evidence>
<comment type="cofactor">
    <cofactor evidence="19">
        <name>Mg(2+)</name>
        <dbReference type="ChEBI" id="CHEBI:18420"/>
    </cofactor>
    <cofactor evidence="19">
        <name>Mn(2+)</name>
        <dbReference type="ChEBI" id="CHEBI:29035"/>
    </cofactor>
    <text evidence="19">Binds 4 Mg(2+) or Mn(2+) ions per subunit.</text>
</comment>
<dbReference type="PROSITE" id="PS50975">
    <property type="entry name" value="ATP_GRASP"/>
    <property type="match status" value="2"/>
</dbReference>
<feature type="binding site" evidence="19">
    <location>
        <position position="835"/>
    </location>
    <ligand>
        <name>Mg(2+)</name>
        <dbReference type="ChEBI" id="CHEBI:18420"/>
        <label>3</label>
    </ligand>
</feature>
<evidence type="ECO:0000256" key="6">
    <source>
        <dbReference type="ARBA" id="ARBA00022598"/>
    </source>
</evidence>
<dbReference type="FunFam" id="3.40.50.20:FF:000003">
    <property type="entry name" value="Carbamoyl-phosphate synthase large chain"/>
    <property type="match status" value="1"/>
</dbReference>
<dbReference type="InterPro" id="IPR005480">
    <property type="entry name" value="CPSase_lsu_oligo"/>
</dbReference>
<dbReference type="STRING" id="1123014.SAMN02745746_02859"/>
<feature type="binding site" evidence="19">
    <location>
        <position position="208"/>
    </location>
    <ligand>
        <name>ATP</name>
        <dbReference type="ChEBI" id="CHEBI:30616"/>
        <label>1</label>
    </ligand>
</feature>
<keyword evidence="5 19" id="KW-0055">Arginine biosynthesis</keyword>
<keyword evidence="7 19" id="KW-0028">Amino-acid biosynthesis</keyword>
<feature type="binding site" evidence="19">
    <location>
        <position position="299"/>
    </location>
    <ligand>
        <name>Mn(2+)</name>
        <dbReference type="ChEBI" id="CHEBI:29035"/>
        <label>2</label>
    </ligand>
</feature>
<feature type="domain" description="ATP-grasp" evidence="20">
    <location>
        <begin position="673"/>
        <end position="864"/>
    </location>
</feature>
<accession>A0A1Y6C575</accession>
<evidence type="ECO:0000259" key="21">
    <source>
        <dbReference type="PROSITE" id="PS51855"/>
    </source>
</evidence>
<dbReference type="PRINTS" id="PR00098">
    <property type="entry name" value="CPSASE"/>
</dbReference>
<dbReference type="InterPro" id="IPR036897">
    <property type="entry name" value="CarbamoylP_synth_lsu_oligo_sf"/>
</dbReference>
<keyword evidence="6 19" id="KW-0436">Ligase</keyword>
<feature type="binding site" evidence="19">
    <location>
        <position position="242"/>
    </location>
    <ligand>
        <name>ATP</name>
        <dbReference type="ChEBI" id="CHEBI:30616"/>
        <label>1</label>
    </ligand>
</feature>
<dbReference type="NCBIfam" id="TIGR01369">
    <property type="entry name" value="CPSaseII_lrg"/>
    <property type="match status" value="1"/>
</dbReference>
<comment type="function">
    <text evidence="17 19">Large subunit of the glutamine-dependent carbamoyl phosphate synthetase (CPSase). CPSase catalyzes the formation of carbamoyl phosphate from the ammonia moiety of glutamine, carbonate, and phosphate donated by ATP, constituting the first step of 2 biosynthetic pathways, one leading to arginine and/or urea and the other to pyrimidine nucleotides. The large subunit (synthetase) binds the substrates ammonia (free or transferred from glutamine from the small subunit), hydrogencarbonate and ATP and carries out an ATP-coupled ligase reaction, activating hydrogencarbonate by forming carboxy phosphate which reacts with ammonia to form carbamoyl phosphate.</text>
</comment>
<comment type="subunit">
    <text evidence="18 19">Composed of two chains; the small (or glutamine) chain promotes the hydrolysis of glutamine to ammonia, which is used by the large (or ammonia) chain to synthesize carbamoyl phosphate. Tetramer of heterodimers (alpha,beta)4.</text>
</comment>
<dbReference type="SMART" id="SM00851">
    <property type="entry name" value="MGS"/>
    <property type="match status" value="1"/>
</dbReference>
<dbReference type="GO" id="GO:0005737">
    <property type="term" value="C:cytoplasm"/>
    <property type="evidence" value="ECO:0007669"/>
    <property type="project" value="TreeGrafter"/>
</dbReference>
<dbReference type="GO" id="GO:0004088">
    <property type="term" value="F:carbamoyl-phosphate synthase (glutamine-hydrolyzing) activity"/>
    <property type="evidence" value="ECO:0007669"/>
    <property type="project" value="UniProtKB-UniRule"/>
</dbReference>
<comment type="similarity">
    <text evidence="4 19">Belongs to the CarB family.</text>
</comment>
<dbReference type="Proteomes" id="UP000192920">
    <property type="component" value="Unassembled WGS sequence"/>
</dbReference>
<dbReference type="PROSITE" id="PS51855">
    <property type="entry name" value="MGS"/>
    <property type="match status" value="1"/>
</dbReference>
<protein>
    <recommendedName>
        <fullName evidence="19">Carbamoyl phosphate synthase large chain</fullName>
        <ecNumber evidence="19">6.3.4.16</ecNumber>
        <ecNumber evidence="19">6.3.5.5</ecNumber>
    </recommendedName>
    <alternativeName>
        <fullName evidence="19">Carbamoyl phosphate synthetase ammonia chain</fullName>
    </alternativeName>
</protein>
<comment type="catalytic activity">
    <reaction evidence="15 19">
        <text>hydrogencarbonate + NH4(+) + 2 ATP = carbamoyl phosphate + 2 ADP + phosphate + 2 H(+)</text>
        <dbReference type="Rhea" id="RHEA:18029"/>
        <dbReference type="ChEBI" id="CHEBI:15378"/>
        <dbReference type="ChEBI" id="CHEBI:17544"/>
        <dbReference type="ChEBI" id="CHEBI:28938"/>
        <dbReference type="ChEBI" id="CHEBI:30616"/>
        <dbReference type="ChEBI" id="CHEBI:43474"/>
        <dbReference type="ChEBI" id="CHEBI:58228"/>
        <dbReference type="ChEBI" id="CHEBI:456216"/>
        <dbReference type="EC" id="6.3.4.16"/>
    </reaction>
</comment>
<feature type="binding site" evidence="19">
    <location>
        <position position="285"/>
    </location>
    <ligand>
        <name>Mn(2+)</name>
        <dbReference type="ChEBI" id="CHEBI:29035"/>
        <label>1</label>
    </ligand>
</feature>
<feature type="binding site" evidence="19">
    <location>
        <position position="169"/>
    </location>
    <ligand>
        <name>ATP</name>
        <dbReference type="ChEBI" id="CHEBI:30616"/>
        <label>1</label>
    </ligand>
</feature>
<feature type="binding site" evidence="19">
    <location>
        <position position="782"/>
    </location>
    <ligand>
        <name>ATP</name>
        <dbReference type="ChEBI" id="CHEBI:30616"/>
        <label>2</label>
    </ligand>
</feature>
<evidence type="ECO:0000256" key="1">
    <source>
        <dbReference type="ARBA" id="ARBA00001936"/>
    </source>
</evidence>
<feature type="binding site" evidence="19">
    <location>
        <position position="241"/>
    </location>
    <ligand>
        <name>ATP</name>
        <dbReference type="ChEBI" id="CHEBI:30616"/>
        <label>1</label>
    </ligand>
</feature>
<evidence type="ECO:0000256" key="15">
    <source>
        <dbReference type="ARBA" id="ARBA00047359"/>
    </source>
</evidence>
<dbReference type="GO" id="GO:0006526">
    <property type="term" value="P:L-arginine biosynthetic process"/>
    <property type="evidence" value="ECO:0007669"/>
    <property type="project" value="UniProtKB-UniRule"/>
</dbReference>
<dbReference type="PROSITE" id="PS00866">
    <property type="entry name" value="CPSASE_1"/>
    <property type="match status" value="1"/>
</dbReference>
<feature type="binding site" evidence="19">
    <location>
        <position position="299"/>
    </location>
    <ligand>
        <name>ATP</name>
        <dbReference type="ChEBI" id="CHEBI:30616"/>
        <label>1</label>
    </ligand>
</feature>
<feature type="binding site" evidence="19">
    <location>
        <position position="748"/>
    </location>
    <ligand>
        <name>ATP</name>
        <dbReference type="ChEBI" id="CHEBI:30616"/>
        <label>2</label>
    </ligand>
</feature>
<dbReference type="FunFam" id="3.30.470.20:FF:000013">
    <property type="entry name" value="Carbamoyl-phosphate synthase large chain"/>
    <property type="match status" value="1"/>
</dbReference>
<evidence type="ECO:0000256" key="2">
    <source>
        <dbReference type="ARBA" id="ARBA00004812"/>
    </source>
</evidence>
<feature type="binding site" evidence="19">
    <location>
        <position position="783"/>
    </location>
    <ligand>
        <name>ATP</name>
        <dbReference type="ChEBI" id="CHEBI:30616"/>
        <label>2</label>
    </ligand>
</feature>
<evidence type="ECO:0000256" key="18">
    <source>
        <dbReference type="ARBA" id="ARBA00062056"/>
    </source>
</evidence>
<dbReference type="InterPro" id="IPR005483">
    <property type="entry name" value="CPSase_dom"/>
</dbReference>
<comment type="pathway">
    <text evidence="3 19">Amino-acid biosynthesis; L-arginine biosynthesis; carbamoyl phosphate from bicarbonate: step 1/1.</text>
</comment>
<dbReference type="InterPro" id="IPR033937">
    <property type="entry name" value="MGS_CPS_CarB"/>
</dbReference>
<feature type="binding site" evidence="19">
    <location>
        <position position="129"/>
    </location>
    <ligand>
        <name>ATP</name>
        <dbReference type="ChEBI" id="CHEBI:30616"/>
        <label>1</label>
    </ligand>
</feature>
<feature type="domain" description="MGS-like" evidence="21">
    <location>
        <begin position="931"/>
        <end position="1070"/>
    </location>
</feature>
<feature type="region of interest" description="Allosteric domain" evidence="19">
    <location>
        <begin position="931"/>
        <end position="1070"/>
    </location>
</feature>
<dbReference type="SUPFAM" id="SSF56059">
    <property type="entry name" value="Glutathione synthetase ATP-binding domain-like"/>
    <property type="match status" value="2"/>
</dbReference>
<sequence>MPKRTDLKSILIIGAGPIVIGQACEFDYSGAQACKALREEGYKVILVNSNPATIMTDPDMADVTYIEPINWQVVEKIIAKERPDAILPTMGGQTALNCALDLARNGVLEKYKVELIGATEDAIDKAEDRGRFKEAMAKIGLSCPLSFVCHTMEESLAAQAKVGFPTLIRPSFTMGGSGGGIAYNKEEFLAICERGFEASPTHELLIEQSVLGWKEYEMEVVRDRNDNCIIICSIENFDPMGVHTGDSITVAPAQTLTDKEYQIMRNASLAVLREIGVDTGGSNVQFATNPDTGEMIVIEMNPRVSRSSALASKATGFPIAKIAAKLAVGFTLDELKNDITGGATPASFEPSIDYVVTKIPRFAFEKFPQADDRLTTQMKSVGEVMAMGRTLQESMQKALRGLETGLAGFDPVTSDLEQIRHEIGTPGPERILYVADAFRAGLTRDDIFAISKIDPWFLAQIEDIVGEEKALAGRKLDELDYAELRRLKRKGFSDRRLGALLGVDQGAVRARRWALNLRPVYKRVDTCAAEFATNTAYMYSSYEEECESRPTDRKKIMVLGGGPNRIGQGIEFDYCCVHAALALRESGFETIMVNCNPETVSTDYDTSDRLYFEPLTLEDVLEICHVEKPFGVIVQYGGQTPLKLARALEANGVPIIGTTPDMIDCAEDRERFQKMLQELGLKQPPNRTARTPADAMRLAEEIGYPLVVRPSYVLGGRAMEIVHEPADLERYMREAVKVSNDSPVLLDRFLNDAIEVDVDAVSDGELVVIGGIMQHVEQAGVHSGDSACSLPPYSLFPAVQDEIRRQTVAMAKALNVVGLMNVQFAIQGDTIYVLEVNPRASRTVPFVSKVTGAPLAKIAARCMAGISLAEQGFTKEVVPPYYAVKEAVFPFIKFPGVDTILGPEMKSTGEVMGVGRSFAEAFIKAELGAGDRLPKSGKVFLSVRNSDKAGSVEVAREMVRLGFEVVATRGTARGIQEAGIPVQLINKVNEGRPHIVDMIKNGEISLVFNTVDEKRQAIQDSHSIRRSALQMRVPQYTTLAGAKAVCVGMAHAEEFDVYSVQDLHAMVRNG</sequence>
<dbReference type="NCBIfam" id="NF003671">
    <property type="entry name" value="PRK05294.1"/>
    <property type="match status" value="1"/>
</dbReference>
<keyword evidence="12" id="KW-0460">Magnesium</keyword>
<keyword evidence="8" id="KW-0479">Metal-binding</keyword>
<dbReference type="SUPFAM" id="SSF48108">
    <property type="entry name" value="Carbamoyl phosphate synthetase, large subunit connection domain"/>
    <property type="match status" value="1"/>
</dbReference>
<dbReference type="InterPro" id="IPR036914">
    <property type="entry name" value="MGS-like_dom_sf"/>
</dbReference>
<dbReference type="InterPro" id="IPR005479">
    <property type="entry name" value="CPAse_ATP-bd"/>
</dbReference>
<feature type="binding site" evidence="19">
    <location>
        <position position="837"/>
    </location>
    <ligand>
        <name>Mn(2+)</name>
        <dbReference type="ChEBI" id="CHEBI:29035"/>
        <label>4</label>
    </ligand>
</feature>
<feature type="binding site" evidence="19">
    <location>
        <position position="835"/>
    </location>
    <ligand>
        <name>Mn(2+)</name>
        <dbReference type="ChEBI" id="CHEBI:29035"/>
        <label>3</label>
    </ligand>
</feature>
<feature type="binding site" evidence="19">
    <location>
        <position position="243"/>
    </location>
    <ligand>
        <name>ATP</name>
        <dbReference type="ChEBI" id="CHEBI:30616"/>
        <label>1</label>
    </ligand>
</feature>
<comment type="cofactor">
    <cofactor evidence="1">
        <name>Mn(2+)</name>
        <dbReference type="ChEBI" id="CHEBI:29035"/>
    </cofactor>
</comment>
<evidence type="ECO:0000256" key="5">
    <source>
        <dbReference type="ARBA" id="ARBA00022571"/>
    </source>
</evidence>
<feature type="binding site" evidence="19">
    <location>
        <position position="299"/>
    </location>
    <ligand>
        <name>Mn(2+)</name>
        <dbReference type="ChEBI" id="CHEBI:29035"/>
        <label>1</label>
    </ligand>
</feature>
<dbReference type="InterPro" id="IPR016185">
    <property type="entry name" value="PreATP-grasp_dom_sf"/>
</dbReference>
<feature type="binding site" evidence="19">
    <location>
        <position position="301"/>
    </location>
    <ligand>
        <name>Mg(2+)</name>
        <dbReference type="ChEBI" id="CHEBI:18420"/>
        <label>2</label>
    </ligand>
</feature>
<keyword evidence="23" id="KW-1185">Reference proteome</keyword>
<dbReference type="Gene3D" id="3.40.50.20">
    <property type="match status" value="2"/>
</dbReference>
<dbReference type="EMBL" id="FXAG01000016">
    <property type="protein sequence ID" value="SMF37815.1"/>
    <property type="molecule type" value="Genomic_DNA"/>
</dbReference>
<dbReference type="GO" id="GO:0046872">
    <property type="term" value="F:metal ion binding"/>
    <property type="evidence" value="ECO:0007669"/>
    <property type="project" value="UniProtKB-KW"/>
</dbReference>
<evidence type="ECO:0000313" key="22">
    <source>
        <dbReference type="EMBL" id="SMF37815.1"/>
    </source>
</evidence>
<dbReference type="RefSeq" id="WP_085276993.1">
    <property type="nucleotide sequence ID" value="NZ_FXAG01000016.1"/>
</dbReference>
<evidence type="ECO:0000256" key="12">
    <source>
        <dbReference type="ARBA" id="ARBA00022842"/>
    </source>
</evidence>
<feature type="binding site" evidence="19">
    <location>
        <position position="823"/>
    </location>
    <ligand>
        <name>ATP</name>
        <dbReference type="ChEBI" id="CHEBI:30616"/>
        <label>2</label>
    </ligand>
</feature>
<feature type="binding site" evidence="19">
    <location>
        <position position="301"/>
    </location>
    <ligand>
        <name>Mn(2+)</name>
        <dbReference type="ChEBI" id="CHEBI:29035"/>
        <label>2</label>
    </ligand>
</feature>
<dbReference type="FunFam" id="3.40.50.20:FF:000001">
    <property type="entry name" value="Carbamoyl-phosphate synthase large chain"/>
    <property type="match status" value="1"/>
</dbReference>
<proteinExistence type="inferred from homology"/>
<feature type="binding site" evidence="19">
    <location>
        <position position="285"/>
    </location>
    <ligand>
        <name>ATP</name>
        <dbReference type="ChEBI" id="CHEBI:30616"/>
        <label>1</label>
    </ligand>
</feature>
<dbReference type="InterPro" id="IPR011761">
    <property type="entry name" value="ATP-grasp"/>
</dbReference>
<keyword evidence="13 19" id="KW-0665">Pyrimidine biosynthesis</keyword>
<evidence type="ECO:0000256" key="14">
    <source>
        <dbReference type="ARBA" id="ARBA00023211"/>
    </source>
</evidence>
<evidence type="ECO:0000256" key="17">
    <source>
        <dbReference type="ARBA" id="ARBA00057223"/>
    </source>
</evidence>
<feature type="binding site" evidence="19">
    <location>
        <position position="210"/>
    </location>
    <ligand>
        <name>ATP</name>
        <dbReference type="ChEBI" id="CHEBI:30616"/>
        <label>1</label>
    </ligand>
</feature>
<keyword evidence="10 19" id="KW-0547">Nucleotide-binding</keyword>
<dbReference type="Gene3D" id="1.10.1030.10">
    <property type="entry name" value="Carbamoyl-phosphate synthetase, large subunit oligomerisation domain"/>
    <property type="match status" value="1"/>
</dbReference>
<dbReference type="AlphaFoldDB" id="A0A1Y6C575"/>
<dbReference type="EC" id="6.3.4.16" evidence="19"/>
<dbReference type="InterPro" id="IPR006275">
    <property type="entry name" value="CPSase_lsu"/>
</dbReference>